<dbReference type="RefSeq" id="WP_025059238.1">
    <property type="nucleotide sequence ID" value="NZ_JAMC01000001.1"/>
</dbReference>
<dbReference type="eggNOG" id="COG3009">
    <property type="taxonomic scope" value="Bacteria"/>
</dbReference>
<feature type="domain" description="ABC-type transport auxiliary lipoprotein component" evidence="2">
    <location>
        <begin position="41"/>
        <end position="181"/>
    </location>
</feature>
<dbReference type="Pfam" id="PF03886">
    <property type="entry name" value="ABC_trans_aux"/>
    <property type="match status" value="1"/>
</dbReference>
<dbReference type="EMBL" id="JAMC01000001">
    <property type="protein sequence ID" value="KEJ90841.1"/>
    <property type="molecule type" value="Genomic_DNA"/>
</dbReference>
<dbReference type="OrthoDB" id="7858211at2"/>
<dbReference type="AlphaFoldDB" id="A0A073IMW6"/>
<reference evidence="3 4" key="1">
    <citation type="submission" date="2014-01" db="EMBL/GenBank/DDBJ databases">
        <title>Sulfitobacter donghicola JCM 14565 Genome Sequencing.</title>
        <authorList>
            <person name="Lai Q."/>
            <person name="Hong Z."/>
        </authorList>
    </citation>
    <scope>NUCLEOTIDE SEQUENCE [LARGE SCALE GENOMIC DNA]</scope>
    <source>
        <strain evidence="3 4">JCM 14565</strain>
    </source>
</reference>
<dbReference type="STRING" id="1300350.Z948_1845"/>
<dbReference type="PROSITE" id="PS51257">
    <property type="entry name" value="PROKAR_LIPOPROTEIN"/>
    <property type="match status" value="1"/>
</dbReference>
<sequence length="186" mass="19894">MILSKPLTAMFAGLLLLAACGDPDLVAVNPPAIKETVRIGFASVEVKDVSLPSYAAADEIAQQAPDGTMITSKVLWADSPERAVGLELSRNLARLSRKRVASEPWPFEEDAAATLDVRFTDLVAGTDGVFRASGQYFVGVYEGRERSGLFDLSVPYDPEAGPAAIAQARGQVVLDLAKYIARKGLR</sequence>
<evidence type="ECO:0000259" key="2">
    <source>
        <dbReference type="Pfam" id="PF03886"/>
    </source>
</evidence>
<keyword evidence="4" id="KW-1185">Reference proteome</keyword>
<evidence type="ECO:0000313" key="4">
    <source>
        <dbReference type="Proteomes" id="UP000027734"/>
    </source>
</evidence>
<proteinExistence type="predicted"/>
<organism evidence="3 4">
    <name type="scientific">Sulfitobacter donghicola DSW-25 = KCTC 12864 = JCM 14565</name>
    <dbReference type="NCBI Taxonomy" id="1300350"/>
    <lineage>
        <taxon>Bacteria</taxon>
        <taxon>Pseudomonadati</taxon>
        <taxon>Pseudomonadota</taxon>
        <taxon>Alphaproteobacteria</taxon>
        <taxon>Rhodobacterales</taxon>
        <taxon>Roseobacteraceae</taxon>
        <taxon>Sulfitobacter</taxon>
    </lineage>
</organism>
<comment type="caution">
    <text evidence="3">The sequence shown here is derived from an EMBL/GenBank/DDBJ whole genome shotgun (WGS) entry which is preliminary data.</text>
</comment>
<feature type="chain" id="PRO_5001691336" description="ABC-type transport auxiliary lipoprotein component domain-containing protein" evidence="1">
    <location>
        <begin position="19"/>
        <end position="186"/>
    </location>
</feature>
<protein>
    <recommendedName>
        <fullName evidence="2">ABC-type transport auxiliary lipoprotein component domain-containing protein</fullName>
    </recommendedName>
</protein>
<dbReference type="SUPFAM" id="SSF159594">
    <property type="entry name" value="XCC0632-like"/>
    <property type="match status" value="1"/>
</dbReference>
<dbReference type="Proteomes" id="UP000027734">
    <property type="component" value="Unassembled WGS sequence"/>
</dbReference>
<gene>
    <name evidence="3" type="ORF">DSW25_02780</name>
</gene>
<dbReference type="Gene3D" id="3.40.50.10610">
    <property type="entry name" value="ABC-type transport auxiliary lipoprotein component"/>
    <property type="match status" value="1"/>
</dbReference>
<dbReference type="InterPro" id="IPR005586">
    <property type="entry name" value="ABC_trans_aux"/>
</dbReference>
<accession>A0A073IMW6</accession>
<feature type="signal peptide" evidence="1">
    <location>
        <begin position="1"/>
        <end position="18"/>
    </location>
</feature>
<keyword evidence="1" id="KW-0732">Signal</keyword>
<evidence type="ECO:0000313" key="3">
    <source>
        <dbReference type="EMBL" id="KEJ90841.1"/>
    </source>
</evidence>
<evidence type="ECO:0000256" key="1">
    <source>
        <dbReference type="SAM" id="SignalP"/>
    </source>
</evidence>
<name>A0A073IMW6_9RHOB</name>